<dbReference type="InterPro" id="IPR024607">
    <property type="entry name" value="Sulfatase_CS"/>
</dbReference>
<evidence type="ECO:0000256" key="3">
    <source>
        <dbReference type="ARBA" id="ARBA00022801"/>
    </source>
</evidence>
<feature type="chain" id="PRO_5045275268" evidence="5">
    <location>
        <begin position="18"/>
        <end position="552"/>
    </location>
</feature>
<accession>A0ABN6H1J5</accession>
<dbReference type="CDD" id="cd16031">
    <property type="entry name" value="G6S_like"/>
    <property type="match status" value="1"/>
</dbReference>
<dbReference type="EMBL" id="AP024702">
    <property type="protein sequence ID" value="BCX46194.1"/>
    <property type="molecule type" value="Genomic_DNA"/>
</dbReference>
<dbReference type="Gene3D" id="3.40.720.10">
    <property type="entry name" value="Alkaline Phosphatase, subunit A"/>
    <property type="match status" value="1"/>
</dbReference>
<evidence type="ECO:0000256" key="2">
    <source>
        <dbReference type="ARBA" id="ARBA00022729"/>
    </source>
</evidence>
<feature type="domain" description="Sulfatase N-terminal" evidence="6">
    <location>
        <begin position="21"/>
        <end position="389"/>
    </location>
</feature>
<protein>
    <submittedName>
        <fullName evidence="7">Acetylglucosamine-6-sulfatase</fullName>
    </submittedName>
</protein>
<dbReference type="Proteomes" id="UP001374893">
    <property type="component" value="Chromosome"/>
</dbReference>
<keyword evidence="4" id="KW-0325">Glycoprotein</keyword>
<dbReference type="PANTHER" id="PTHR43108:SF6">
    <property type="entry name" value="N-SULPHOGLUCOSAMINE SULPHOHYDROLASE"/>
    <property type="match status" value="1"/>
</dbReference>
<keyword evidence="3" id="KW-0378">Hydrolase</keyword>
<organism evidence="7 8">
    <name type="scientific">Haloferula helveola</name>
    <dbReference type="NCBI Taxonomy" id="490095"/>
    <lineage>
        <taxon>Bacteria</taxon>
        <taxon>Pseudomonadati</taxon>
        <taxon>Verrucomicrobiota</taxon>
        <taxon>Verrucomicrobiia</taxon>
        <taxon>Verrucomicrobiales</taxon>
        <taxon>Verrucomicrobiaceae</taxon>
        <taxon>Haloferula</taxon>
    </lineage>
</organism>
<dbReference type="InterPro" id="IPR017850">
    <property type="entry name" value="Alkaline_phosphatase_core_sf"/>
</dbReference>
<evidence type="ECO:0000313" key="7">
    <source>
        <dbReference type="EMBL" id="BCX46194.1"/>
    </source>
</evidence>
<proteinExistence type="inferred from homology"/>
<dbReference type="PANTHER" id="PTHR43108">
    <property type="entry name" value="N-ACETYLGLUCOSAMINE-6-SULFATASE FAMILY MEMBER"/>
    <property type="match status" value="1"/>
</dbReference>
<dbReference type="Pfam" id="PF00884">
    <property type="entry name" value="Sulfatase"/>
    <property type="match status" value="1"/>
</dbReference>
<evidence type="ECO:0000256" key="5">
    <source>
        <dbReference type="SAM" id="SignalP"/>
    </source>
</evidence>
<feature type="signal peptide" evidence="5">
    <location>
        <begin position="1"/>
        <end position="17"/>
    </location>
</feature>
<dbReference type="InterPro" id="IPR000917">
    <property type="entry name" value="Sulfatase_N"/>
</dbReference>
<keyword evidence="2 5" id="KW-0732">Signal</keyword>
<evidence type="ECO:0000313" key="8">
    <source>
        <dbReference type="Proteomes" id="UP001374893"/>
    </source>
</evidence>
<keyword evidence="8" id="KW-1185">Reference proteome</keyword>
<name>A0ABN6H1J5_9BACT</name>
<reference evidence="7 8" key="1">
    <citation type="submission" date="2021-06" db="EMBL/GenBank/DDBJ databases">
        <title>Complete genome of Haloferula helveola possessing various polysaccharide degrading enzymes.</title>
        <authorList>
            <person name="Takami H."/>
            <person name="Huang C."/>
            <person name="Hamasaki K."/>
        </authorList>
    </citation>
    <scope>NUCLEOTIDE SEQUENCE [LARGE SCALE GENOMIC DNA]</scope>
    <source>
        <strain evidence="7 8">CN-1</strain>
    </source>
</reference>
<dbReference type="PROSITE" id="PS00149">
    <property type="entry name" value="SULFATASE_2"/>
    <property type="match status" value="1"/>
</dbReference>
<gene>
    <name evidence="7" type="ORF">HAHE_01020</name>
</gene>
<evidence type="ECO:0000256" key="1">
    <source>
        <dbReference type="ARBA" id="ARBA00008779"/>
    </source>
</evidence>
<dbReference type="PROSITE" id="PS00523">
    <property type="entry name" value="SULFATASE_1"/>
    <property type="match status" value="1"/>
</dbReference>
<sequence length="552" mass="62934">MTRIPRLLILLLVPAFADERPNVLFIMSDDHTRQAISAYGSRLAEIAPTPTIDRLAKEGIMFENACCTNAICTPSRACIITGQYNHTNGVFDLGGRIEPSRQTLAIEMGKAGYETAMIGKWHLKAEPAAFDYYCVLPGQGSYFNPEFRVRGEKPWPGNVESAEGHSTDIITDRTLAWLKSRKHKDRPFFLMHHYKAPHDYFENAPRYKSYLSDTDIPAPDTLWDSHPEGFGSIATRGADDELIPHIGTSIGLRNPRRNYVLDLSRLYPDEFPENYDPADHSERENKRLAYNAYLRKYLRCVRGIDDNLARLFAYLEESGQMDNTVILYTGDQGFMLGEHDYQDKRWMFDETQRMPFLVRYPKSIRAGTVSDAIVENVDFGPTMLAFAGIGTPGSMQGKSFKEICETGEEPAGWKQEAYYRYWMHMAHHDNPGQVGIRTKTHKLIFYYGADYKGGYRTPPGWELYDLAKDPEETVNRYGDPAYAAVASELKTRLAALRKRVGDDGSHYPETEAVLREFWGDSEANRAEAVEISHEFLKLREAELKKAAEKRKR</sequence>
<comment type="similarity">
    <text evidence="1">Belongs to the sulfatase family.</text>
</comment>
<evidence type="ECO:0000259" key="6">
    <source>
        <dbReference type="Pfam" id="PF00884"/>
    </source>
</evidence>
<dbReference type="RefSeq" id="WP_338687586.1">
    <property type="nucleotide sequence ID" value="NZ_AP024702.1"/>
</dbReference>
<evidence type="ECO:0000256" key="4">
    <source>
        <dbReference type="ARBA" id="ARBA00023180"/>
    </source>
</evidence>
<dbReference type="SUPFAM" id="SSF53649">
    <property type="entry name" value="Alkaline phosphatase-like"/>
    <property type="match status" value="1"/>
</dbReference>